<dbReference type="PROSITE" id="PS50893">
    <property type="entry name" value="ABC_TRANSPORTER_2"/>
    <property type="match status" value="1"/>
</dbReference>
<evidence type="ECO:0000313" key="15">
    <source>
        <dbReference type="Proteomes" id="UP001196565"/>
    </source>
</evidence>
<evidence type="ECO:0000256" key="5">
    <source>
        <dbReference type="ARBA" id="ARBA00022475"/>
    </source>
</evidence>
<keyword evidence="10 11" id="KW-0472">Membrane</keyword>
<feature type="domain" description="ABC transmembrane type-1" evidence="13">
    <location>
        <begin position="65"/>
        <end position="254"/>
    </location>
</feature>
<organism evidence="14 15">
    <name type="scientific">Roseomonas alba</name>
    <dbReference type="NCBI Taxonomy" id="2846776"/>
    <lineage>
        <taxon>Bacteria</taxon>
        <taxon>Pseudomonadati</taxon>
        <taxon>Pseudomonadota</taxon>
        <taxon>Alphaproteobacteria</taxon>
        <taxon>Acetobacterales</taxon>
        <taxon>Roseomonadaceae</taxon>
        <taxon>Roseomonas</taxon>
    </lineage>
</organism>
<evidence type="ECO:0000256" key="2">
    <source>
        <dbReference type="ARBA" id="ARBA00004651"/>
    </source>
</evidence>
<evidence type="ECO:0000256" key="4">
    <source>
        <dbReference type="ARBA" id="ARBA00022448"/>
    </source>
</evidence>
<evidence type="ECO:0000256" key="3">
    <source>
        <dbReference type="ARBA" id="ARBA00005417"/>
    </source>
</evidence>
<evidence type="ECO:0000256" key="6">
    <source>
        <dbReference type="ARBA" id="ARBA00022692"/>
    </source>
</evidence>
<dbReference type="CDD" id="cd06261">
    <property type="entry name" value="TM_PBP2"/>
    <property type="match status" value="1"/>
</dbReference>
<feature type="transmembrane region" description="Helical" evidence="11">
    <location>
        <begin position="131"/>
        <end position="152"/>
    </location>
</feature>
<evidence type="ECO:0000256" key="8">
    <source>
        <dbReference type="ARBA" id="ARBA00022840"/>
    </source>
</evidence>
<dbReference type="InterPro" id="IPR013563">
    <property type="entry name" value="Oligopep_ABC_C"/>
</dbReference>
<evidence type="ECO:0000256" key="9">
    <source>
        <dbReference type="ARBA" id="ARBA00022989"/>
    </source>
</evidence>
<dbReference type="Proteomes" id="UP001196565">
    <property type="component" value="Unassembled WGS sequence"/>
</dbReference>
<dbReference type="SUPFAM" id="SSF52540">
    <property type="entry name" value="P-loop containing nucleoside triphosphate hydrolases"/>
    <property type="match status" value="1"/>
</dbReference>
<dbReference type="SMART" id="SM00382">
    <property type="entry name" value="AAA"/>
    <property type="match status" value="1"/>
</dbReference>
<dbReference type="SUPFAM" id="SSF161098">
    <property type="entry name" value="MetI-like"/>
    <property type="match status" value="1"/>
</dbReference>
<dbReference type="PROSITE" id="PS00211">
    <property type="entry name" value="ABC_TRANSPORTER_1"/>
    <property type="match status" value="1"/>
</dbReference>
<dbReference type="InterPro" id="IPR017871">
    <property type="entry name" value="ABC_transporter-like_CS"/>
</dbReference>
<keyword evidence="15" id="KW-1185">Reference proteome</keyword>
<dbReference type="NCBIfam" id="TIGR01727">
    <property type="entry name" value="oligo_HPY"/>
    <property type="match status" value="1"/>
</dbReference>
<gene>
    <name evidence="14" type="ORF">KPL78_10340</name>
</gene>
<comment type="caution">
    <text evidence="14">The sequence shown here is derived from an EMBL/GenBank/DDBJ whole genome shotgun (WGS) entry which is preliminary data.</text>
</comment>
<evidence type="ECO:0000259" key="13">
    <source>
        <dbReference type="PROSITE" id="PS50928"/>
    </source>
</evidence>
<accession>A0ABS7A7J1</accession>
<dbReference type="InterPro" id="IPR003593">
    <property type="entry name" value="AAA+_ATPase"/>
</dbReference>
<dbReference type="Gene3D" id="3.40.50.300">
    <property type="entry name" value="P-loop containing nucleotide triphosphate hydrolases"/>
    <property type="match status" value="1"/>
</dbReference>
<dbReference type="Pfam" id="PF08352">
    <property type="entry name" value="oligo_HPY"/>
    <property type="match status" value="1"/>
</dbReference>
<evidence type="ECO:0000259" key="12">
    <source>
        <dbReference type="PROSITE" id="PS50893"/>
    </source>
</evidence>
<feature type="transmembrane region" description="Helical" evidence="11">
    <location>
        <begin position="105"/>
        <end position="125"/>
    </location>
</feature>
<keyword evidence="8" id="KW-0067">ATP-binding</keyword>
<keyword evidence="6 11" id="KW-0812">Transmembrane</keyword>
<dbReference type="Pfam" id="PF00528">
    <property type="entry name" value="BPD_transp_1"/>
    <property type="match status" value="1"/>
</dbReference>
<dbReference type="PANTHER" id="PTHR43297">
    <property type="entry name" value="OLIGOPEPTIDE TRANSPORT ATP-BINDING PROTEIN APPD"/>
    <property type="match status" value="1"/>
</dbReference>
<feature type="transmembrane region" description="Helical" evidence="11">
    <location>
        <begin position="7"/>
        <end position="27"/>
    </location>
</feature>
<dbReference type="Pfam" id="PF00005">
    <property type="entry name" value="ABC_tran"/>
    <property type="match status" value="1"/>
</dbReference>
<dbReference type="InterPro" id="IPR000515">
    <property type="entry name" value="MetI-like"/>
</dbReference>
<feature type="transmembrane region" description="Helical" evidence="11">
    <location>
        <begin position="69"/>
        <end position="93"/>
    </location>
</feature>
<keyword evidence="7" id="KW-0547">Nucleotide-binding</keyword>
<dbReference type="CDD" id="cd03257">
    <property type="entry name" value="ABC_NikE_OppD_transporters"/>
    <property type="match status" value="1"/>
</dbReference>
<protein>
    <submittedName>
        <fullName evidence="14">Dipeptide/oligopeptide/nickel ABC transporter permease/ATP-binding protein</fullName>
    </submittedName>
</protein>
<feature type="domain" description="ABC transporter" evidence="12">
    <location>
        <begin position="290"/>
        <end position="540"/>
    </location>
</feature>
<dbReference type="Gene3D" id="1.10.3720.10">
    <property type="entry name" value="MetI-like"/>
    <property type="match status" value="1"/>
</dbReference>
<feature type="transmembrane region" description="Helical" evidence="11">
    <location>
        <begin position="173"/>
        <end position="198"/>
    </location>
</feature>
<dbReference type="PANTHER" id="PTHR43297:SF2">
    <property type="entry name" value="DIPEPTIDE TRANSPORT ATP-BINDING PROTEIN DPPD"/>
    <property type="match status" value="1"/>
</dbReference>
<reference evidence="14 15" key="1">
    <citation type="submission" date="2021-07" db="EMBL/GenBank/DDBJ databases">
        <authorList>
            <person name="So Y."/>
        </authorList>
    </citation>
    <scope>NUCLEOTIDE SEQUENCE [LARGE SCALE GENOMIC DNA]</scope>
    <source>
        <strain evidence="14 15">HJA6</strain>
    </source>
</reference>
<dbReference type="InterPro" id="IPR035906">
    <property type="entry name" value="MetI-like_sf"/>
</dbReference>
<name>A0ABS7A7J1_9PROT</name>
<dbReference type="RefSeq" id="WP_219762857.1">
    <property type="nucleotide sequence ID" value="NZ_JAHYBZ010000003.1"/>
</dbReference>
<evidence type="ECO:0000256" key="10">
    <source>
        <dbReference type="ARBA" id="ARBA00023136"/>
    </source>
</evidence>
<comment type="similarity">
    <text evidence="3">Belongs to the ABC transporter superfamily.</text>
</comment>
<dbReference type="PROSITE" id="PS50928">
    <property type="entry name" value="ABC_TM1"/>
    <property type="match status" value="1"/>
</dbReference>
<sequence length="616" mass="65284">MRRINPIPLAAVGIIALLALLVPYLGLPDPVRIDVPNRLAGPSWQHLLGQDEVGRDILSRLLWGARSSLTVALLSATIACVIGTALGVMGGFLGGVVDLLTIRAADIVLCFPPLLLALLVVTLLGPGAATLIPVLALVYLPGFVRVAYAGVLSVRHQEYVEAQRALGVGKLRIMLRTVLPNIGGPVLVQFSLAMASAVVLESGLSFLGLGVVPPSPSWGLMIGAARSTMAQTPLPLLWPCLALTLTVLSMNALCDAVRAAVDPHGVPPRQRRWLLPALLPGLPFRAGASLAVRDLTVAIDTPAGAVRPVRSVSWSVAPGETLAIVGESGSGKSLTGLAVLGLLPLVARPEEGAVLFGERELLRMDEAALRRLRGAELAMIFQDPMSSLNPVHRIGTQIVEAIRAHRPLSRRSAWQEAVALLARVGIPDAARRARSFPHELSGGMRQRAMIAMAIANRPTLLIADEPTTALDVTIQAQVLELLAELKAENGMGLVFITHALPVVAEIADRVVVMYAGEVVEHGPVAEIFTRPLHPYTAALLRSAPPEDGSLPQAIPGTVPLPQHLPAGCAFAPRCVSRRDACEAAPPPLEQAAPGHDTRCIRWREWQRLPVTQGAEA</sequence>
<evidence type="ECO:0000256" key="1">
    <source>
        <dbReference type="ARBA" id="ARBA00004417"/>
    </source>
</evidence>
<keyword evidence="4 11" id="KW-0813">Transport</keyword>
<evidence type="ECO:0000256" key="7">
    <source>
        <dbReference type="ARBA" id="ARBA00022741"/>
    </source>
</evidence>
<dbReference type="InterPro" id="IPR050388">
    <property type="entry name" value="ABC_Ni/Peptide_Import"/>
</dbReference>
<evidence type="ECO:0000256" key="11">
    <source>
        <dbReference type="RuleBase" id="RU363032"/>
    </source>
</evidence>
<dbReference type="EMBL" id="JAHYBZ010000003">
    <property type="protein sequence ID" value="MBW6398247.1"/>
    <property type="molecule type" value="Genomic_DNA"/>
</dbReference>
<comment type="similarity">
    <text evidence="11">Belongs to the binding-protein-dependent transport system permease family.</text>
</comment>
<dbReference type="InterPro" id="IPR003439">
    <property type="entry name" value="ABC_transporter-like_ATP-bd"/>
</dbReference>
<dbReference type="InterPro" id="IPR027417">
    <property type="entry name" value="P-loop_NTPase"/>
</dbReference>
<evidence type="ECO:0000313" key="14">
    <source>
        <dbReference type="EMBL" id="MBW6398247.1"/>
    </source>
</evidence>
<proteinExistence type="inferred from homology"/>
<comment type="subcellular location">
    <subcellularLocation>
        <location evidence="1">Cell inner membrane</location>
        <topology evidence="1">Peripheral membrane protein</topology>
    </subcellularLocation>
    <subcellularLocation>
        <location evidence="2 11">Cell membrane</location>
        <topology evidence="2 11">Multi-pass membrane protein</topology>
    </subcellularLocation>
</comment>
<keyword evidence="9 11" id="KW-1133">Transmembrane helix</keyword>
<keyword evidence="5" id="KW-1003">Cell membrane</keyword>